<dbReference type="AlphaFoldDB" id="A0A6A7ABA7"/>
<organism evidence="1 2">
    <name type="scientific">Ophiobolus disseminans</name>
    <dbReference type="NCBI Taxonomy" id="1469910"/>
    <lineage>
        <taxon>Eukaryota</taxon>
        <taxon>Fungi</taxon>
        <taxon>Dikarya</taxon>
        <taxon>Ascomycota</taxon>
        <taxon>Pezizomycotina</taxon>
        <taxon>Dothideomycetes</taxon>
        <taxon>Pleosporomycetidae</taxon>
        <taxon>Pleosporales</taxon>
        <taxon>Pleosporineae</taxon>
        <taxon>Phaeosphaeriaceae</taxon>
        <taxon>Ophiobolus</taxon>
    </lineage>
</organism>
<keyword evidence="2" id="KW-1185">Reference proteome</keyword>
<evidence type="ECO:0000313" key="1">
    <source>
        <dbReference type="EMBL" id="KAF2830532.1"/>
    </source>
</evidence>
<sequence>MPDALREALEKQRKKLGMNHLYGLGRKDKEVSTFEDSISGHQPQGSKALTRRLKSSRIYKANGGRKSLSNDMIDRVLKLRRAINEAEILELPEQSLDERRIDEGRSSMNEHHSHECQPVVSTVRPDLSTLGDQWADLRRLVQFAVSTIGDKTKPPPLYVARYLADQSKKLLHVSHHGQNISAWVRDLTLPLISPQAAHMIMSVVLVSLLFQDLELLLDGGWSQVMATVDARVEFGTQTSSRRRTVQTWSQSWQAINRTGDLSAIVTDLRTRVRAAAQLEKELRTGSVLHSIHYCNPGALFNAFWMQAEDDGGLLPSELCGGKAVLMCIFPALLQRDVTHTARAGEDFHQFLAQLEKHSLAPEPVSVLTKAVVWLQK</sequence>
<gene>
    <name evidence="1" type="ORF">CC86DRAFT_402567</name>
</gene>
<name>A0A6A7ABA7_9PLEO</name>
<reference evidence="1" key="1">
    <citation type="journal article" date="2020" name="Stud. Mycol.">
        <title>101 Dothideomycetes genomes: a test case for predicting lifestyles and emergence of pathogens.</title>
        <authorList>
            <person name="Haridas S."/>
            <person name="Albert R."/>
            <person name="Binder M."/>
            <person name="Bloem J."/>
            <person name="Labutti K."/>
            <person name="Salamov A."/>
            <person name="Andreopoulos B."/>
            <person name="Baker S."/>
            <person name="Barry K."/>
            <person name="Bills G."/>
            <person name="Bluhm B."/>
            <person name="Cannon C."/>
            <person name="Castanera R."/>
            <person name="Culley D."/>
            <person name="Daum C."/>
            <person name="Ezra D."/>
            <person name="Gonzalez J."/>
            <person name="Henrissat B."/>
            <person name="Kuo A."/>
            <person name="Liang C."/>
            <person name="Lipzen A."/>
            <person name="Lutzoni F."/>
            <person name="Magnuson J."/>
            <person name="Mondo S."/>
            <person name="Nolan M."/>
            <person name="Ohm R."/>
            <person name="Pangilinan J."/>
            <person name="Park H.-J."/>
            <person name="Ramirez L."/>
            <person name="Alfaro M."/>
            <person name="Sun H."/>
            <person name="Tritt A."/>
            <person name="Yoshinaga Y."/>
            <person name="Zwiers L.-H."/>
            <person name="Turgeon B."/>
            <person name="Goodwin S."/>
            <person name="Spatafora J."/>
            <person name="Crous P."/>
            <person name="Grigoriev I."/>
        </authorList>
    </citation>
    <scope>NUCLEOTIDE SEQUENCE</scope>
    <source>
        <strain evidence="1">CBS 113818</strain>
    </source>
</reference>
<accession>A0A6A7ABA7</accession>
<dbReference type="Proteomes" id="UP000799424">
    <property type="component" value="Unassembled WGS sequence"/>
</dbReference>
<dbReference type="EMBL" id="MU006219">
    <property type="protein sequence ID" value="KAF2830532.1"/>
    <property type="molecule type" value="Genomic_DNA"/>
</dbReference>
<protein>
    <submittedName>
        <fullName evidence="1">Uncharacterized protein</fullName>
    </submittedName>
</protein>
<proteinExistence type="predicted"/>
<evidence type="ECO:0000313" key="2">
    <source>
        <dbReference type="Proteomes" id="UP000799424"/>
    </source>
</evidence>